<feature type="compositionally biased region" description="Polar residues" evidence="1">
    <location>
        <begin position="353"/>
        <end position="370"/>
    </location>
</feature>
<dbReference type="Proteomes" id="UP000318864">
    <property type="component" value="Unassembled WGS sequence"/>
</dbReference>
<proteinExistence type="predicted"/>
<dbReference type="Pfam" id="PF17231">
    <property type="entry name" value="DUF5305"/>
    <property type="match status" value="1"/>
</dbReference>
<comment type="caution">
    <text evidence="3">The sequence shown here is derived from an EMBL/GenBank/DDBJ whole genome shotgun (WGS) entry which is preliminary data.</text>
</comment>
<keyword evidence="2" id="KW-0472">Membrane</keyword>
<name>A0A4S3TM04_9EURY</name>
<dbReference type="EMBL" id="RBZW01000021">
    <property type="protein sequence ID" value="THE65219.1"/>
    <property type="molecule type" value="Genomic_DNA"/>
</dbReference>
<organism evidence="3 4">
    <name type="scientific">Salinadaptatus halalkaliphilus</name>
    <dbReference type="NCBI Taxonomy" id="2419781"/>
    <lineage>
        <taxon>Archaea</taxon>
        <taxon>Methanobacteriati</taxon>
        <taxon>Methanobacteriota</taxon>
        <taxon>Stenosarchaea group</taxon>
        <taxon>Halobacteria</taxon>
        <taxon>Halobacteriales</taxon>
        <taxon>Natrialbaceae</taxon>
        <taxon>Salinadaptatus</taxon>
    </lineage>
</organism>
<dbReference type="InterPro" id="IPR035185">
    <property type="entry name" value="DUF5305"/>
</dbReference>
<gene>
    <name evidence="3" type="ORF">D8Y22_08375</name>
</gene>
<evidence type="ECO:0000313" key="3">
    <source>
        <dbReference type="EMBL" id="THE65219.1"/>
    </source>
</evidence>
<keyword evidence="2" id="KW-0812">Transmembrane</keyword>
<protein>
    <recommendedName>
        <fullName evidence="5">DUF5305 domain-containing protein</fullName>
    </recommendedName>
</protein>
<keyword evidence="4" id="KW-1185">Reference proteome</keyword>
<dbReference type="OrthoDB" id="270764at2157"/>
<dbReference type="RefSeq" id="WP_141464251.1">
    <property type="nucleotide sequence ID" value="NZ_RBZW01000021.1"/>
</dbReference>
<feature type="region of interest" description="Disordered" evidence="1">
    <location>
        <begin position="353"/>
        <end position="393"/>
    </location>
</feature>
<reference evidence="3 4" key="1">
    <citation type="submission" date="2018-10" db="EMBL/GenBank/DDBJ databases">
        <title>Natronolimnobius sp. XQ-INN 246 isolated from Inner Mongolia Autonomous Region of China.</title>
        <authorList>
            <person name="Xue Q."/>
        </authorList>
    </citation>
    <scope>NUCLEOTIDE SEQUENCE [LARGE SCALE GENOMIC DNA]</scope>
    <source>
        <strain evidence="3 4">XQ-INN 246</strain>
    </source>
</reference>
<dbReference type="AlphaFoldDB" id="A0A4S3TM04"/>
<evidence type="ECO:0008006" key="5">
    <source>
        <dbReference type="Google" id="ProtNLM"/>
    </source>
</evidence>
<accession>A0A4S3TM04</accession>
<keyword evidence="2" id="KW-1133">Transmembrane helix</keyword>
<evidence type="ECO:0000256" key="1">
    <source>
        <dbReference type="SAM" id="MobiDB-lite"/>
    </source>
</evidence>
<feature type="compositionally biased region" description="Acidic residues" evidence="1">
    <location>
        <begin position="376"/>
        <end position="393"/>
    </location>
</feature>
<feature type="transmembrane region" description="Helical" evidence="2">
    <location>
        <begin position="18"/>
        <end position="38"/>
    </location>
</feature>
<evidence type="ECO:0000313" key="4">
    <source>
        <dbReference type="Proteomes" id="UP000318864"/>
    </source>
</evidence>
<evidence type="ECO:0000256" key="2">
    <source>
        <dbReference type="SAM" id="Phobius"/>
    </source>
</evidence>
<sequence>MLDNPRLDLVLATHGRRVVIVLLVLGVLAIGATGWAVANPETETSPQFAEHSVTTDVHTSASVVDGGSLWEEGDQLSNSPVYVLGASPELEVQPVTQLTNETERTPIEDGTVTHELTVRLEATRDGEAFWNESNQELESTGPVEDGVSASSTTIDIESLVERQRQLEEEIGTIGDVAIHLDLAVTYETETHEGAQTATTTIDVDDNAYWLAEPLSVSDTNAHRTGTERTTQSRHPLVIGGLSLVGTLSLAGAVVTKRRLPVDEDEARQRVHEQRYAEWISLGSIPMWIGDHHLSLNTLEDVVDVAIDTNERVVYDAQRGLFAVVNGNIVYYYSERGTWEQTTWPEMGFSKNQQVVDTDQPSPADQLSEFQGSDEFAAPDEENAFDDEDVWEQL</sequence>